<feature type="region of interest" description="Disordered" evidence="16">
    <location>
        <begin position="72"/>
        <end position="96"/>
    </location>
</feature>
<keyword evidence="14" id="KW-0325">Glycoprotein</keyword>
<evidence type="ECO:0000256" key="14">
    <source>
        <dbReference type="ARBA" id="ARBA00023180"/>
    </source>
</evidence>
<dbReference type="GO" id="GO:0034975">
    <property type="term" value="P:protein folding in endoplasmic reticulum"/>
    <property type="evidence" value="ECO:0007669"/>
    <property type="project" value="InterPro"/>
</dbReference>
<keyword evidence="15" id="KW-0676">Redox-active center</keyword>
<dbReference type="Pfam" id="PF08316">
    <property type="entry name" value="Pal1"/>
    <property type="match status" value="1"/>
</dbReference>
<evidence type="ECO:0000256" key="16">
    <source>
        <dbReference type="SAM" id="MobiDB-lite"/>
    </source>
</evidence>
<dbReference type="PANTHER" id="PTHR12613:SF0">
    <property type="entry name" value="ERO1-LIKE PROTEIN"/>
    <property type="match status" value="1"/>
</dbReference>
<dbReference type="Proteomes" id="UP000231358">
    <property type="component" value="Unassembled WGS sequence"/>
</dbReference>
<comment type="caution">
    <text evidence="17">The sequence shown here is derived from an EMBL/GenBank/DDBJ whole genome shotgun (WGS) entry which is preliminary data.</text>
</comment>
<evidence type="ECO:0000313" key="17">
    <source>
        <dbReference type="EMBL" id="PIG89127.1"/>
    </source>
</evidence>
<proteinExistence type="inferred from homology"/>
<evidence type="ECO:0000313" key="18">
    <source>
        <dbReference type="Proteomes" id="UP000231358"/>
    </source>
</evidence>
<comment type="subunit">
    <text evidence="4">May function both as a monomer and a homodimer.</text>
</comment>
<evidence type="ECO:0000256" key="3">
    <source>
        <dbReference type="ARBA" id="ARBA00008277"/>
    </source>
</evidence>
<dbReference type="InterPro" id="IPR013226">
    <property type="entry name" value="Pal1"/>
</dbReference>
<comment type="subcellular location">
    <subcellularLocation>
        <location evidence="2">Endoplasmic reticulum membrane</location>
        <topology evidence="2">Peripheral membrane protein</topology>
        <orientation evidence="2">Lumenal side</orientation>
    </subcellularLocation>
</comment>
<evidence type="ECO:0000256" key="9">
    <source>
        <dbReference type="ARBA" id="ARBA00022827"/>
    </source>
</evidence>
<keyword evidence="13" id="KW-1015">Disulfide bond</keyword>
<evidence type="ECO:0000256" key="15">
    <source>
        <dbReference type="ARBA" id="ARBA00023284"/>
    </source>
</evidence>
<dbReference type="GO" id="GO:0005789">
    <property type="term" value="C:endoplasmic reticulum membrane"/>
    <property type="evidence" value="ECO:0007669"/>
    <property type="project" value="UniProtKB-SubCell"/>
</dbReference>
<protein>
    <submittedName>
        <fullName evidence="17">Endoplasmic oxidoreductin-1</fullName>
    </submittedName>
</protein>
<dbReference type="GO" id="GO:0016972">
    <property type="term" value="F:thiol oxidase activity"/>
    <property type="evidence" value="ECO:0007669"/>
    <property type="project" value="InterPro"/>
</dbReference>
<keyword evidence="9" id="KW-0274">FAD</keyword>
<dbReference type="EMBL" id="NEXV01000076">
    <property type="protein sequence ID" value="PIG89127.1"/>
    <property type="molecule type" value="Genomic_DNA"/>
</dbReference>
<dbReference type="InterPro" id="IPR007266">
    <property type="entry name" value="Ero1"/>
</dbReference>
<reference evidence="17 18" key="1">
    <citation type="submission" date="2017-05" db="EMBL/GenBank/DDBJ databases">
        <title>Genome sequence for an aflatoxigenic pathogen of Argentinian peanut, Aspergillus arachidicola.</title>
        <authorList>
            <person name="Moore G."/>
            <person name="Beltz S.B."/>
            <person name="Mack B.M."/>
        </authorList>
    </citation>
    <scope>NUCLEOTIDE SEQUENCE [LARGE SCALE GENOMIC DNA]</scope>
    <source>
        <strain evidence="17 18">CBS 117610</strain>
    </source>
</reference>
<organism evidence="17 18">
    <name type="scientific">Aspergillus arachidicola</name>
    <dbReference type="NCBI Taxonomy" id="656916"/>
    <lineage>
        <taxon>Eukaryota</taxon>
        <taxon>Fungi</taxon>
        <taxon>Dikarya</taxon>
        <taxon>Ascomycota</taxon>
        <taxon>Pezizomycotina</taxon>
        <taxon>Eurotiomycetes</taxon>
        <taxon>Eurotiomycetidae</taxon>
        <taxon>Eurotiales</taxon>
        <taxon>Aspergillaceae</taxon>
        <taxon>Aspergillus</taxon>
        <taxon>Aspergillus subgen. Circumdati</taxon>
    </lineage>
</organism>
<comment type="cofactor">
    <cofactor evidence="1">
        <name>FAD</name>
        <dbReference type="ChEBI" id="CHEBI:57692"/>
    </cofactor>
</comment>
<evidence type="ECO:0000256" key="2">
    <source>
        <dbReference type="ARBA" id="ARBA00004367"/>
    </source>
</evidence>
<dbReference type="SUPFAM" id="SSF110019">
    <property type="entry name" value="ERO1-like"/>
    <property type="match status" value="1"/>
</dbReference>
<dbReference type="InterPro" id="IPR037192">
    <property type="entry name" value="ERO1-like_sf"/>
</dbReference>
<evidence type="ECO:0000256" key="13">
    <source>
        <dbReference type="ARBA" id="ARBA00023157"/>
    </source>
</evidence>
<evidence type="ECO:0000256" key="4">
    <source>
        <dbReference type="ARBA" id="ARBA00011802"/>
    </source>
</evidence>
<keyword evidence="6" id="KW-0285">Flavoprotein</keyword>
<gene>
    <name evidence="17" type="ORF">AARAC_011159</name>
</gene>
<sequence length="776" mass="89232">MVSTGEAVYMTPYSPYPSHHQLDSDLNMNSSCCRFLSSSPSRQSLRRQRSSSIPSIYFDGYLEHLPVEPKKKRECTSHYNNHSRRHSRGPRRTMRYSRDSQLVNPDVIDRLDSASFFQYHHEGPYDAVYPERNFDSKLSPIEAVKRTNEEALKATPEDKIKDSINSHRPLDGVAFYPPGTTDREGQTYNYEEGTNMMNDYGNFMRCPGLKFTEEDFKNDPFYNTPLPKPFASLRRIDPKATVSDACVSYNSIDSLNDKVYPLLQTITQDTDFFSYYRLNLFNKVCPFWSDENSMCGNIACSVTTIESEEDIPLPWRAEELSKLEGPKAGHPGPGVRKERPGDRPLQGMLGEDVGESCVVEYDDECDQRDYCVPEDEGASAKGDYVSLLDNPERFTGYAGMGAHQVWNAIYRENCFLKSTPEQLELSANPQFGELQAANDLRNVLQKELKRTEGLPLDNECLEKRVFHRVISGMHASISTHLCWDYFNQTTGQWNPNLQCFKERLHDHPERISNLYFNYALVSRAVAKLRKHLESYTYCTSDPVQDADTKEKVSLLTSALANRPQIFDENLMFQDPSAIGLKEDFRNRFRNVSRLMDCVGCDKCRLWGKLQVNGYGTALKVLFEYDETKNGENPPLRRTELVALINTLGRISHSVAAVKSFHRAMDVQDGETLTIPADMSSVKNPDGKTTRRLVKMVRTPRGENDGFLDELRAEFEVFWNTFFYVLRSWVNIPQTLFEIIVLEFNRLWSYWLGLPVPPRMWRIRRPSEPGMQSRDEL</sequence>
<evidence type="ECO:0000256" key="12">
    <source>
        <dbReference type="ARBA" id="ARBA00023136"/>
    </source>
</evidence>
<evidence type="ECO:0000256" key="6">
    <source>
        <dbReference type="ARBA" id="ARBA00022630"/>
    </source>
</evidence>
<feature type="region of interest" description="Disordered" evidence="16">
    <location>
        <begin position="323"/>
        <end position="347"/>
    </location>
</feature>
<evidence type="ECO:0000256" key="10">
    <source>
        <dbReference type="ARBA" id="ARBA00022982"/>
    </source>
</evidence>
<dbReference type="PANTHER" id="PTHR12613">
    <property type="entry name" value="ERO1-RELATED"/>
    <property type="match status" value="1"/>
</dbReference>
<keyword evidence="5" id="KW-0813">Transport</keyword>
<keyword evidence="8" id="KW-0256">Endoplasmic reticulum</keyword>
<keyword evidence="10" id="KW-0249">Electron transport</keyword>
<accession>A0A2G7G8I5</accession>
<keyword evidence="18" id="KW-1185">Reference proteome</keyword>
<dbReference type="Pfam" id="PF04137">
    <property type="entry name" value="ERO1"/>
    <property type="match status" value="1"/>
</dbReference>
<evidence type="ECO:0000256" key="8">
    <source>
        <dbReference type="ARBA" id="ARBA00022824"/>
    </source>
</evidence>
<comment type="similarity">
    <text evidence="3">Belongs to the EROs family.</text>
</comment>
<dbReference type="AlphaFoldDB" id="A0A2G7G8I5"/>
<keyword evidence="11" id="KW-0560">Oxidoreductase</keyword>
<evidence type="ECO:0000256" key="1">
    <source>
        <dbReference type="ARBA" id="ARBA00001974"/>
    </source>
</evidence>
<name>A0A2G7G8I5_9EURO</name>
<evidence type="ECO:0000256" key="5">
    <source>
        <dbReference type="ARBA" id="ARBA00022448"/>
    </source>
</evidence>
<dbReference type="STRING" id="656916.A0A2G7G8I5"/>
<dbReference type="GO" id="GO:0015035">
    <property type="term" value="F:protein-disulfide reductase activity"/>
    <property type="evidence" value="ECO:0007669"/>
    <property type="project" value="InterPro"/>
</dbReference>
<evidence type="ECO:0000256" key="7">
    <source>
        <dbReference type="ARBA" id="ARBA00022729"/>
    </source>
</evidence>
<evidence type="ECO:0000256" key="11">
    <source>
        <dbReference type="ARBA" id="ARBA00023002"/>
    </source>
</evidence>
<keyword evidence="12" id="KW-0472">Membrane</keyword>
<keyword evidence="7" id="KW-0732">Signal</keyword>
<feature type="compositionally biased region" description="Basic residues" evidence="16">
    <location>
        <begin position="81"/>
        <end position="95"/>
    </location>
</feature>
<dbReference type="GO" id="GO:0071949">
    <property type="term" value="F:FAD binding"/>
    <property type="evidence" value="ECO:0007669"/>
    <property type="project" value="InterPro"/>
</dbReference>